<dbReference type="AlphaFoldDB" id="A0A0U2MBF2"/>
<name>A0A0U2MBF2_9CREN</name>
<dbReference type="KEGG" id="iis:EYM_06100"/>
<dbReference type="Proteomes" id="UP000060778">
    <property type="component" value="Chromosome"/>
</dbReference>
<evidence type="ECO:0000313" key="1">
    <source>
        <dbReference type="EMBL" id="ALU12653.1"/>
    </source>
</evidence>
<dbReference type="EMBL" id="CP006867">
    <property type="protein sequence ID" value="ALU12653.1"/>
    <property type="molecule type" value="Genomic_DNA"/>
</dbReference>
<proteinExistence type="predicted"/>
<protein>
    <submittedName>
        <fullName evidence="1">Uncharacterized protein</fullName>
    </submittedName>
</protein>
<organism evidence="1 2">
    <name type="scientific">Ignicoccus islandicus DSM 13165</name>
    <dbReference type="NCBI Taxonomy" id="940295"/>
    <lineage>
        <taxon>Archaea</taxon>
        <taxon>Thermoproteota</taxon>
        <taxon>Thermoprotei</taxon>
        <taxon>Desulfurococcales</taxon>
        <taxon>Desulfurococcaceae</taxon>
        <taxon>Ignicoccus</taxon>
    </lineage>
</organism>
<sequence>MTVKTPKGTKTVRIADVMGKPLTELAKEFWKRLEEKEKKEKEERD</sequence>
<evidence type="ECO:0000313" key="2">
    <source>
        <dbReference type="Proteomes" id="UP000060778"/>
    </source>
</evidence>
<keyword evidence="2" id="KW-1185">Reference proteome</keyword>
<reference evidence="1 2" key="1">
    <citation type="submission" date="2013-11" db="EMBL/GenBank/DDBJ databases">
        <title>Comparative genomics of Ignicoccus.</title>
        <authorList>
            <person name="Podar M."/>
        </authorList>
    </citation>
    <scope>NUCLEOTIDE SEQUENCE [LARGE SCALE GENOMIC DNA]</scope>
    <source>
        <strain evidence="1 2">DSM 13165</strain>
    </source>
</reference>
<accession>A0A0U2MBF2</accession>
<gene>
    <name evidence="1" type="ORF">EYM_06100</name>
</gene>